<dbReference type="GO" id="GO:0016853">
    <property type="term" value="F:isomerase activity"/>
    <property type="evidence" value="ECO:0007669"/>
    <property type="project" value="UniProtKB-KW"/>
</dbReference>
<accession>A0A1H7KUQ0</accession>
<evidence type="ECO:0000256" key="2">
    <source>
        <dbReference type="ARBA" id="ARBA00023235"/>
    </source>
</evidence>
<dbReference type="GO" id="GO:0005737">
    <property type="term" value="C:cytoplasm"/>
    <property type="evidence" value="ECO:0007669"/>
    <property type="project" value="TreeGrafter"/>
</dbReference>
<gene>
    <name evidence="4" type="ORF">SAMN05661044_01448</name>
</gene>
<dbReference type="PANTHER" id="PTHR13774">
    <property type="entry name" value="PHENAZINE BIOSYNTHESIS PROTEIN"/>
    <property type="match status" value="1"/>
</dbReference>
<dbReference type="EMBL" id="FOAF01000001">
    <property type="protein sequence ID" value="SEK89667.1"/>
    <property type="molecule type" value="Genomic_DNA"/>
</dbReference>
<organism evidence="4 5">
    <name type="scientific">Olivibacter domesticus</name>
    <name type="common">Pseudosphingobacterium domesticum</name>
    <dbReference type="NCBI Taxonomy" id="407022"/>
    <lineage>
        <taxon>Bacteria</taxon>
        <taxon>Pseudomonadati</taxon>
        <taxon>Bacteroidota</taxon>
        <taxon>Sphingobacteriia</taxon>
        <taxon>Sphingobacteriales</taxon>
        <taxon>Sphingobacteriaceae</taxon>
        <taxon>Olivibacter</taxon>
    </lineage>
</organism>
<evidence type="ECO:0000256" key="1">
    <source>
        <dbReference type="ARBA" id="ARBA00008270"/>
    </source>
</evidence>
<dbReference type="AlphaFoldDB" id="A0A1H7KUQ0"/>
<dbReference type="Proteomes" id="UP000199421">
    <property type="component" value="Unassembled WGS sequence"/>
</dbReference>
<name>A0A1H7KUQ0_OLID1</name>
<proteinExistence type="inferred from homology"/>
<dbReference type="RefSeq" id="WP_093321037.1">
    <property type="nucleotide sequence ID" value="NZ_FOAF01000001.1"/>
</dbReference>
<dbReference type="Gene3D" id="3.10.310.10">
    <property type="entry name" value="Diaminopimelate Epimerase, Chain A, domain 1"/>
    <property type="match status" value="2"/>
</dbReference>
<dbReference type="Pfam" id="PF02567">
    <property type="entry name" value="PhzC-PhzF"/>
    <property type="match status" value="1"/>
</dbReference>
<keyword evidence="2" id="KW-0413">Isomerase</keyword>
<protein>
    <submittedName>
        <fullName evidence="4">Phenazine biosynthesis protein PhzF family</fullName>
    </submittedName>
</protein>
<dbReference type="PIRSF" id="PIRSF016184">
    <property type="entry name" value="PhzC_PhzF"/>
    <property type="match status" value="1"/>
</dbReference>
<dbReference type="InterPro" id="IPR003719">
    <property type="entry name" value="Phenazine_PhzF-like"/>
</dbReference>
<feature type="active site" evidence="3">
    <location>
        <position position="46"/>
    </location>
</feature>
<dbReference type="OrthoDB" id="9788221at2"/>
<reference evidence="5" key="1">
    <citation type="submission" date="2016-10" db="EMBL/GenBank/DDBJ databases">
        <authorList>
            <person name="Varghese N."/>
            <person name="Submissions S."/>
        </authorList>
    </citation>
    <scope>NUCLEOTIDE SEQUENCE [LARGE SCALE GENOMIC DNA]</scope>
    <source>
        <strain evidence="5">DSM 18733</strain>
    </source>
</reference>
<evidence type="ECO:0000313" key="5">
    <source>
        <dbReference type="Proteomes" id="UP000199421"/>
    </source>
</evidence>
<dbReference type="STRING" id="407022.SAMN05661044_01448"/>
<dbReference type="NCBIfam" id="TIGR00654">
    <property type="entry name" value="PhzF_family"/>
    <property type="match status" value="1"/>
</dbReference>
<keyword evidence="5" id="KW-1185">Reference proteome</keyword>
<dbReference type="PANTHER" id="PTHR13774:SF17">
    <property type="entry name" value="PHENAZINE BIOSYNTHESIS-LIKE DOMAIN-CONTAINING PROTEIN"/>
    <property type="match status" value="1"/>
</dbReference>
<evidence type="ECO:0000313" key="4">
    <source>
        <dbReference type="EMBL" id="SEK89667.1"/>
    </source>
</evidence>
<dbReference type="SUPFAM" id="SSF54506">
    <property type="entry name" value="Diaminopimelate epimerase-like"/>
    <property type="match status" value="1"/>
</dbReference>
<evidence type="ECO:0000256" key="3">
    <source>
        <dbReference type="PIRSR" id="PIRSR016184-1"/>
    </source>
</evidence>
<sequence length="261" mass="29378">MKLTIYQVDAFAEKVFKGNSAAVCPLTEWMSDDILLKIAKENNLAETAFYIVKEDNIEIRWFTPGEEVDLCGHATLAAAFVLKNQENFRENTIPFYSSRSGNLPVSFQDWKYTLNFPADQFAETALTEELLAATDKKPIAAYKGKTDYMLVFEKQEDIETVIPNLSQIAAIKARGIIVTAKGENHDFVSRFFAPAVGVNEDPVTGSAHTTLTPYWAEKLNKNELRAFQLSERGGEIYCRLLNDRVELEGKAVLYLKGDIFI</sequence>
<comment type="similarity">
    <text evidence="1">Belongs to the PhzF family.</text>
</comment>